<dbReference type="PANTHER" id="PTHR14269">
    <property type="entry name" value="CDP-DIACYLGLYCEROL--GLYCEROL-3-PHOSPHATE 3-PHOSPHATIDYLTRANSFERASE-RELATED"/>
    <property type="match status" value="1"/>
</dbReference>
<evidence type="ECO:0000256" key="10">
    <source>
        <dbReference type="ARBA" id="ARBA00023264"/>
    </source>
</evidence>
<organism evidence="14 15">
    <name type="scientific">Raphidocelis subcapitata</name>
    <dbReference type="NCBI Taxonomy" id="307507"/>
    <lineage>
        <taxon>Eukaryota</taxon>
        <taxon>Viridiplantae</taxon>
        <taxon>Chlorophyta</taxon>
        <taxon>core chlorophytes</taxon>
        <taxon>Chlorophyceae</taxon>
        <taxon>CS clade</taxon>
        <taxon>Sphaeropleales</taxon>
        <taxon>Selenastraceae</taxon>
        <taxon>Raphidocelis</taxon>
    </lineage>
</organism>
<comment type="subcellular location">
    <subcellularLocation>
        <location evidence="1">Membrane</location>
        <topology evidence="1">Multi-pass membrane protein</topology>
    </subcellularLocation>
</comment>
<keyword evidence="6 13" id="KW-1133">Transmembrane helix</keyword>
<sequence>MPPTTRGTASRTRGGGDGGTPASPASPGHDIPRIPLLGVVPGAEAFDAAIDRRSDYYRLQALSHAADHPPVQQSLLNVPNILTFLRVAAVPALAVLWFSPLRCSAAACAGLFVAASFTDWLDGYIARRFEIVTAFGAFLDPVADKIMVTTVLVLLTLSPPAPLGPEAVVLPVVLIINREITMSALREWAAAAGGGAHKAVKVNALGKWKTALQMTAMSVLLFCRDDTLAPGVWAALRLTQARAVAASFALLWVSAALAVWSLGAYFANVWSHFVAPIDAPKRSA</sequence>
<dbReference type="PANTHER" id="PTHR14269:SF62">
    <property type="entry name" value="CDP-DIACYLGLYCEROL--GLYCEROL-3-PHOSPHATE 3-PHOSPHATIDYLTRANSFERASE 1, CHLOROPLASTIC"/>
    <property type="match status" value="1"/>
</dbReference>
<accession>A0A2V0P217</accession>
<comment type="similarity">
    <text evidence="2 11">Belongs to the CDP-alcohol phosphatidyltransferase class-I family.</text>
</comment>
<keyword evidence="7" id="KW-0443">Lipid metabolism</keyword>
<evidence type="ECO:0000256" key="2">
    <source>
        <dbReference type="ARBA" id="ARBA00010441"/>
    </source>
</evidence>
<dbReference type="InterPro" id="IPR043130">
    <property type="entry name" value="CDP-OH_PTrfase_TM_dom"/>
</dbReference>
<evidence type="ECO:0000256" key="12">
    <source>
        <dbReference type="SAM" id="MobiDB-lite"/>
    </source>
</evidence>
<name>A0A2V0P217_9CHLO</name>
<dbReference type="InterPro" id="IPR004570">
    <property type="entry name" value="Phosphatidylglycerol_P_synth"/>
</dbReference>
<keyword evidence="8 13" id="KW-0472">Membrane</keyword>
<evidence type="ECO:0000256" key="1">
    <source>
        <dbReference type="ARBA" id="ARBA00004141"/>
    </source>
</evidence>
<dbReference type="OrthoDB" id="10020554at2759"/>
<evidence type="ECO:0000256" key="11">
    <source>
        <dbReference type="RuleBase" id="RU003750"/>
    </source>
</evidence>
<evidence type="ECO:0008006" key="16">
    <source>
        <dbReference type="Google" id="ProtNLM"/>
    </source>
</evidence>
<evidence type="ECO:0000256" key="6">
    <source>
        <dbReference type="ARBA" id="ARBA00022989"/>
    </source>
</evidence>
<dbReference type="GO" id="GO:0016020">
    <property type="term" value="C:membrane"/>
    <property type="evidence" value="ECO:0007669"/>
    <property type="project" value="UniProtKB-SubCell"/>
</dbReference>
<comment type="caution">
    <text evidence="14">The sequence shown here is derived from an EMBL/GenBank/DDBJ whole genome shotgun (WGS) entry which is preliminary data.</text>
</comment>
<keyword evidence="3" id="KW-0444">Lipid biosynthesis</keyword>
<keyword evidence="10" id="KW-1208">Phospholipid metabolism</keyword>
<keyword evidence="9" id="KW-0594">Phospholipid biosynthesis</keyword>
<feature type="transmembrane region" description="Helical" evidence="13">
    <location>
        <begin position="243"/>
        <end position="266"/>
    </location>
</feature>
<dbReference type="STRING" id="307507.A0A2V0P217"/>
<dbReference type="Pfam" id="PF01066">
    <property type="entry name" value="CDP-OH_P_transf"/>
    <property type="match status" value="1"/>
</dbReference>
<dbReference type="NCBIfam" id="TIGR00560">
    <property type="entry name" value="pgsA"/>
    <property type="match status" value="1"/>
</dbReference>
<dbReference type="InParanoid" id="A0A2V0P217"/>
<dbReference type="GO" id="GO:0008444">
    <property type="term" value="F:CDP-diacylglycerol-glycerol-3-phosphate 3-phosphatidyltransferase activity"/>
    <property type="evidence" value="ECO:0007669"/>
    <property type="project" value="InterPro"/>
</dbReference>
<evidence type="ECO:0000256" key="7">
    <source>
        <dbReference type="ARBA" id="ARBA00023098"/>
    </source>
</evidence>
<feature type="region of interest" description="Disordered" evidence="12">
    <location>
        <begin position="1"/>
        <end position="30"/>
    </location>
</feature>
<evidence type="ECO:0000313" key="14">
    <source>
        <dbReference type="EMBL" id="GBF93916.1"/>
    </source>
</evidence>
<reference evidence="14 15" key="1">
    <citation type="journal article" date="2018" name="Sci. Rep.">
        <title>Raphidocelis subcapitata (=Pseudokirchneriella subcapitata) provides an insight into genome evolution and environmental adaptations in the Sphaeropleales.</title>
        <authorList>
            <person name="Suzuki S."/>
            <person name="Yamaguchi H."/>
            <person name="Nakajima N."/>
            <person name="Kawachi M."/>
        </authorList>
    </citation>
    <scope>NUCLEOTIDE SEQUENCE [LARGE SCALE GENOMIC DNA]</scope>
    <source>
        <strain evidence="14 15">NIES-35</strain>
    </source>
</reference>
<keyword evidence="5 13" id="KW-0812">Transmembrane</keyword>
<dbReference type="Gene3D" id="1.20.120.1760">
    <property type="match status" value="1"/>
</dbReference>
<evidence type="ECO:0000256" key="5">
    <source>
        <dbReference type="ARBA" id="ARBA00022692"/>
    </source>
</evidence>
<dbReference type="InterPro" id="IPR050324">
    <property type="entry name" value="CDP-alcohol_PTase-I"/>
</dbReference>
<evidence type="ECO:0000256" key="4">
    <source>
        <dbReference type="ARBA" id="ARBA00022679"/>
    </source>
</evidence>
<dbReference type="InterPro" id="IPR048254">
    <property type="entry name" value="CDP_ALCOHOL_P_TRANSF_CS"/>
</dbReference>
<dbReference type="InterPro" id="IPR000462">
    <property type="entry name" value="CDP-OH_P_trans"/>
</dbReference>
<dbReference type="AlphaFoldDB" id="A0A2V0P217"/>
<keyword evidence="4 11" id="KW-0808">Transferase</keyword>
<evidence type="ECO:0000256" key="13">
    <source>
        <dbReference type="SAM" id="Phobius"/>
    </source>
</evidence>
<dbReference type="PROSITE" id="PS00379">
    <property type="entry name" value="CDP_ALCOHOL_P_TRANSF"/>
    <property type="match status" value="1"/>
</dbReference>
<protein>
    <recommendedName>
        <fullName evidence="16">CDP-diacylglycerol--glycerol-3-phosphate 3-phosphatidyltransferase</fullName>
    </recommendedName>
</protein>
<evidence type="ECO:0000313" key="15">
    <source>
        <dbReference type="Proteomes" id="UP000247498"/>
    </source>
</evidence>
<proteinExistence type="inferred from homology"/>
<feature type="compositionally biased region" description="Low complexity" evidence="12">
    <location>
        <begin position="1"/>
        <end position="12"/>
    </location>
</feature>
<keyword evidence="15" id="KW-1185">Reference proteome</keyword>
<dbReference type="GO" id="GO:0046474">
    <property type="term" value="P:glycerophospholipid biosynthetic process"/>
    <property type="evidence" value="ECO:0007669"/>
    <property type="project" value="TreeGrafter"/>
</dbReference>
<dbReference type="Proteomes" id="UP000247498">
    <property type="component" value="Unassembled WGS sequence"/>
</dbReference>
<evidence type="ECO:0000256" key="3">
    <source>
        <dbReference type="ARBA" id="ARBA00022516"/>
    </source>
</evidence>
<evidence type="ECO:0000256" key="8">
    <source>
        <dbReference type="ARBA" id="ARBA00023136"/>
    </source>
</evidence>
<gene>
    <name evidence="14" type="ORF">Rsub_06165</name>
</gene>
<evidence type="ECO:0000256" key="9">
    <source>
        <dbReference type="ARBA" id="ARBA00023209"/>
    </source>
</evidence>
<dbReference type="EMBL" id="BDRX01000046">
    <property type="protein sequence ID" value="GBF93916.1"/>
    <property type="molecule type" value="Genomic_DNA"/>
</dbReference>